<dbReference type="PANTHER" id="PTHR11815">
    <property type="entry name" value="SUCCINYL-COA SYNTHETASE BETA CHAIN"/>
    <property type="match status" value="1"/>
</dbReference>
<dbReference type="EC" id="6.2.1.5" evidence="10"/>
<evidence type="ECO:0000256" key="6">
    <source>
        <dbReference type="ARBA" id="ARBA00022840"/>
    </source>
</evidence>
<comment type="similarity">
    <text evidence="1 10">Belongs to the succinate/malate CoA ligase beta subunit family.</text>
</comment>
<evidence type="ECO:0000256" key="8">
    <source>
        <dbReference type="ARBA" id="ARBA00052241"/>
    </source>
</evidence>
<keyword evidence="2 10" id="KW-0816">Tricarboxylic acid cycle</keyword>
<dbReference type="PROSITE" id="PS50975">
    <property type="entry name" value="ATP_GRASP"/>
    <property type="match status" value="1"/>
</dbReference>
<gene>
    <name evidence="10" type="primary">sucC</name>
    <name evidence="12" type="ORF">SAMN04488557_3221</name>
</gene>
<dbReference type="InterPro" id="IPR017866">
    <property type="entry name" value="Succ-CoA_synthase_bsu_CS"/>
</dbReference>
<evidence type="ECO:0000256" key="5">
    <source>
        <dbReference type="ARBA" id="ARBA00022741"/>
    </source>
</evidence>
<dbReference type="Gene3D" id="3.30.470.20">
    <property type="entry name" value="ATP-grasp fold, B domain"/>
    <property type="match status" value="1"/>
</dbReference>
<feature type="binding site" evidence="10">
    <location>
        <position position="223"/>
    </location>
    <ligand>
        <name>Mg(2+)</name>
        <dbReference type="ChEBI" id="CHEBI:18420"/>
    </ligand>
</feature>
<dbReference type="STRING" id="51670.SAMN04488557_3221"/>
<reference evidence="13" key="1">
    <citation type="submission" date="2016-10" db="EMBL/GenBank/DDBJ databases">
        <authorList>
            <person name="Varghese N."/>
            <person name="Submissions S."/>
        </authorList>
    </citation>
    <scope>NUCLEOTIDE SEQUENCE [LARGE SCALE GENOMIC DNA]</scope>
    <source>
        <strain evidence="13">DSM 1565</strain>
    </source>
</reference>
<evidence type="ECO:0000256" key="4">
    <source>
        <dbReference type="ARBA" id="ARBA00022723"/>
    </source>
</evidence>
<comment type="subunit">
    <text evidence="10">Heterotetramer of two alpha and two beta subunits.</text>
</comment>
<keyword evidence="5 10" id="KW-0547">Nucleotide-binding</keyword>
<dbReference type="OrthoDB" id="9802602at2"/>
<dbReference type="GO" id="GO:0050074">
    <property type="term" value="F:malate-CoA ligase activity"/>
    <property type="evidence" value="ECO:0007669"/>
    <property type="project" value="UniProtKB-EC"/>
</dbReference>
<evidence type="ECO:0000256" key="10">
    <source>
        <dbReference type="HAMAP-Rule" id="MF_00558"/>
    </source>
</evidence>
<keyword evidence="7 10" id="KW-0460">Magnesium</keyword>
<dbReference type="GO" id="GO:0004775">
    <property type="term" value="F:succinate-CoA ligase (ADP-forming) activity"/>
    <property type="evidence" value="ECO:0007669"/>
    <property type="project" value="UniProtKB-UniRule"/>
</dbReference>
<protein>
    <recommendedName>
        <fullName evidence="10">Succinate--CoA ligase [ADP-forming] subunit beta</fullName>
        <ecNumber evidence="10">6.2.1.5</ecNumber>
    </recommendedName>
    <alternativeName>
        <fullName evidence="10">Succinyl-CoA synthetase subunit beta</fullName>
        <shortName evidence="10">SCS-beta</shortName>
    </alternativeName>
</protein>
<dbReference type="FunFam" id="3.30.470.20:FF:000002">
    <property type="entry name" value="Succinate--CoA ligase [ADP-forming] subunit beta"/>
    <property type="match status" value="1"/>
</dbReference>
<dbReference type="GO" id="GO:0004776">
    <property type="term" value="F:succinate-CoA ligase (GDP-forming) activity"/>
    <property type="evidence" value="ECO:0007669"/>
    <property type="project" value="RHEA"/>
</dbReference>
<dbReference type="Pfam" id="PF00549">
    <property type="entry name" value="Ligase_CoA"/>
    <property type="match status" value="1"/>
</dbReference>
<dbReference type="GO" id="GO:0006104">
    <property type="term" value="P:succinyl-CoA metabolic process"/>
    <property type="evidence" value="ECO:0007669"/>
    <property type="project" value="TreeGrafter"/>
</dbReference>
<dbReference type="NCBIfam" id="NF001913">
    <property type="entry name" value="PRK00696.1"/>
    <property type="match status" value="1"/>
</dbReference>
<feature type="binding site" evidence="10">
    <location>
        <begin position="331"/>
        <end position="333"/>
    </location>
    <ligand>
        <name>substrate</name>
        <note>ligand shared with subunit alpha</note>
    </ligand>
</feature>
<evidence type="ECO:0000259" key="11">
    <source>
        <dbReference type="PROSITE" id="PS50975"/>
    </source>
</evidence>
<dbReference type="InterPro" id="IPR013650">
    <property type="entry name" value="ATP-grasp_succ-CoA_synth-type"/>
</dbReference>
<keyword evidence="3 10" id="KW-0436">Ligase</keyword>
<feature type="binding site" evidence="10">
    <location>
        <position position="209"/>
    </location>
    <ligand>
        <name>Mg(2+)</name>
        <dbReference type="ChEBI" id="CHEBI:18420"/>
    </ligand>
</feature>
<feature type="binding site" evidence="10">
    <location>
        <position position="46"/>
    </location>
    <ligand>
        <name>ATP</name>
        <dbReference type="ChEBI" id="CHEBI:30616"/>
    </ligand>
</feature>
<dbReference type="GO" id="GO:0000287">
    <property type="term" value="F:magnesium ion binding"/>
    <property type="evidence" value="ECO:0007669"/>
    <property type="project" value="UniProtKB-UniRule"/>
</dbReference>
<feature type="domain" description="ATP-grasp" evidence="11">
    <location>
        <begin position="9"/>
        <end position="241"/>
    </location>
</feature>
<feature type="binding site" evidence="10">
    <location>
        <position position="112"/>
    </location>
    <ligand>
        <name>ATP</name>
        <dbReference type="ChEBI" id="CHEBI:30616"/>
    </ligand>
</feature>
<comment type="catalytic activity">
    <reaction evidence="10">
        <text>GTP + succinate + CoA = succinyl-CoA + GDP + phosphate</text>
        <dbReference type="Rhea" id="RHEA:22120"/>
        <dbReference type="ChEBI" id="CHEBI:30031"/>
        <dbReference type="ChEBI" id="CHEBI:37565"/>
        <dbReference type="ChEBI" id="CHEBI:43474"/>
        <dbReference type="ChEBI" id="CHEBI:57287"/>
        <dbReference type="ChEBI" id="CHEBI:57292"/>
        <dbReference type="ChEBI" id="CHEBI:58189"/>
    </reaction>
</comment>
<sequence length="399" mass="42915">MNIHEYQAKELYREYGVPTPNGFPAFSVEEAVEAAKKLPGPVWVVKAQIHAGGRGKGKFKQPSAGDKGGVRLAKSLEEVEKFAKEMLGKTLVTVQTGPAGRVVNRLYIEDGSAIARELYLSALVDRATSRVAFIVSEAGGMNIEDVAHDTPEKIHTLTIDPATGYQPFHGRKVGFALGLKGDQLKACGNLVENLYRMVVEKDMSLLEINPLVVTKDGKLICLDGKMNFDSNALYRHPEIVALRDLGEEDPTEIEASKYDLAFVKLDGNIGCLVNGAGLAMATMDIIKLYGAEPANFLDVGGGASKEKVQAAFKIILADESVKGILVNIFGGIMRCDIIAEGVVAAAREMDIKVPLVVRLEGTNVDLGKKILKESGLKIIPADDLADAAKKITDQLKNAA</sequence>
<evidence type="ECO:0000313" key="12">
    <source>
        <dbReference type="EMBL" id="SFV37552.1"/>
    </source>
</evidence>
<dbReference type="Proteomes" id="UP000199423">
    <property type="component" value="Unassembled WGS sequence"/>
</dbReference>
<comment type="catalytic activity">
    <reaction evidence="8">
        <text>(S)-malate + ATP + CoA = (S)-malyl-CoA + ADP + phosphate</text>
        <dbReference type="Rhea" id="RHEA:26193"/>
        <dbReference type="ChEBI" id="CHEBI:15589"/>
        <dbReference type="ChEBI" id="CHEBI:30616"/>
        <dbReference type="ChEBI" id="CHEBI:43474"/>
        <dbReference type="ChEBI" id="CHEBI:57287"/>
        <dbReference type="ChEBI" id="CHEBI:57317"/>
        <dbReference type="ChEBI" id="CHEBI:456216"/>
        <dbReference type="EC" id="6.2.1.9"/>
    </reaction>
</comment>
<organism evidence="12 13">
    <name type="scientific">Hyphomicrobium facile</name>
    <dbReference type="NCBI Taxonomy" id="51670"/>
    <lineage>
        <taxon>Bacteria</taxon>
        <taxon>Pseudomonadati</taxon>
        <taxon>Pseudomonadota</taxon>
        <taxon>Alphaproteobacteria</taxon>
        <taxon>Hyphomicrobiales</taxon>
        <taxon>Hyphomicrobiaceae</taxon>
        <taxon>Hyphomicrobium</taxon>
    </lineage>
</organism>
<dbReference type="GO" id="GO:0042709">
    <property type="term" value="C:succinate-CoA ligase complex"/>
    <property type="evidence" value="ECO:0007669"/>
    <property type="project" value="TreeGrafter"/>
</dbReference>
<comment type="catalytic activity">
    <reaction evidence="10">
        <text>succinate + ATP + CoA = succinyl-CoA + ADP + phosphate</text>
        <dbReference type="Rhea" id="RHEA:17661"/>
        <dbReference type="ChEBI" id="CHEBI:30031"/>
        <dbReference type="ChEBI" id="CHEBI:30616"/>
        <dbReference type="ChEBI" id="CHEBI:43474"/>
        <dbReference type="ChEBI" id="CHEBI:57287"/>
        <dbReference type="ChEBI" id="CHEBI:57292"/>
        <dbReference type="ChEBI" id="CHEBI:456216"/>
        <dbReference type="EC" id="6.2.1.5"/>
    </reaction>
</comment>
<dbReference type="EMBL" id="FPCH01000003">
    <property type="protein sequence ID" value="SFV37552.1"/>
    <property type="molecule type" value="Genomic_DNA"/>
</dbReference>
<dbReference type="UniPathway" id="UPA00223">
    <property type="reaction ID" value="UER00999"/>
</dbReference>
<dbReference type="GO" id="GO:0005524">
    <property type="term" value="F:ATP binding"/>
    <property type="evidence" value="ECO:0007669"/>
    <property type="project" value="UniProtKB-UniRule"/>
</dbReference>
<dbReference type="FunFam" id="3.40.50.261:FF:000001">
    <property type="entry name" value="Succinate--CoA ligase [ADP-forming] subunit beta"/>
    <property type="match status" value="1"/>
</dbReference>
<dbReference type="InterPro" id="IPR011761">
    <property type="entry name" value="ATP-grasp"/>
</dbReference>
<dbReference type="PANTHER" id="PTHR11815:SF10">
    <property type="entry name" value="SUCCINATE--COA LIGASE [GDP-FORMING] SUBUNIT BETA, MITOCHONDRIAL"/>
    <property type="match status" value="1"/>
</dbReference>
<dbReference type="Pfam" id="PF08442">
    <property type="entry name" value="ATP-grasp_2"/>
    <property type="match status" value="1"/>
</dbReference>
<dbReference type="Gene3D" id="3.40.50.261">
    <property type="entry name" value="Succinyl-CoA synthetase domains"/>
    <property type="match status" value="1"/>
</dbReference>
<comment type="pathway">
    <text evidence="10">Carbohydrate metabolism; tricarboxylic acid cycle; succinate from succinyl-CoA (ligase route): step 1/1.</text>
</comment>
<evidence type="ECO:0000256" key="1">
    <source>
        <dbReference type="ARBA" id="ARBA00009182"/>
    </source>
</evidence>
<dbReference type="SUPFAM" id="SSF56059">
    <property type="entry name" value="Glutathione synthetase ATP-binding domain-like"/>
    <property type="match status" value="1"/>
</dbReference>
<comment type="function">
    <text evidence="10">Succinyl-CoA synthetase functions in the citric acid cycle (TCA), coupling the hydrolysis of succinyl-CoA to the synthesis of either ATP or GTP and thus represents the only step of substrate-level phosphorylation in the TCA. The beta subunit provides nucleotide specificity of the enzyme and binds the substrate succinate, while the binding sites for coenzyme A and phosphate are found in the alpha subunit.</text>
</comment>
<feature type="binding site" evidence="10">
    <location>
        <position position="109"/>
    </location>
    <ligand>
        <name>ATP</name>
        <dbReference type="ChEBI" id="CHEBI:30616"/>
    </ligand>
</feature>
<evidence type="ECO:0000256" key="9">
    <source>
        <dbReference type="ARBA" id="ARBA00060690"/>
    </source>
</evidence>
<evidence type="ECO:0000313" key="13">
    <source>
        <dbReference type="Proteomes" id="UP000199423"/>
    </source>
</evidence>
<feature type="binding site" evidence="10">
    <location>
        <position position="117"/>
    </location>
    <ligand>
        <name>ATP</name>
        <dbReference type="ChEBI" id="CHEBI:30616"/>
    </ligand>
</feature>
<feature type="binding site" evidence="10">
    <location>
        <begin position="53"/>
        <end position="55"/>
    </location>
    <ligand>
        <name>ATP</name>
        <dbReference type="ChEBI" id="CHEBI:30616"/>
    </ligand>
</feature>
<dbReference type="RefSeq" id="WP_092869145.1">
    <property type="nucleotide sequence ID" value="NZ_FPCH01000003.1"/>
</dbReference>
<keyword evidence="4 10" id="KW-0479">Metal-binding</keyword>
<comment type="cofactor">
    <cofactor evidence="10">
        <name>Mg(2+)</name>
        <dbReference type="ChEBI" id="CHEBI:18420"/>
    </cofactor>
    <text evidence="10">Binds 1 Mg(2+) ion per subunit.</text>
</comment>
<dbReference type="InterPro" id="IPR005809">
    <property type="entry name" value="Succ_CoA_ligase-like_bsu"/>
</dbReference>
<dbReference type="InterPro" id="IPR013815">
    <property type="entry name" value="ATP_grasp_subdomain_1"/>
</dbReference>
<dbReference type="AlphaFoldDB" id="A0A1I7NSH0"/>
<dbReference type="GO" id="GO:0006099">
    <property type="term" value="P:tricarboxylic acid cycle"/>
    <property type="evidence" value="ECO:0007669"/>
    <property type="project" value="UniProtKB-UniRule"/>
</dbReference>
<dbReference type="FunFam" id="3.30.1490.20:FF:000002">
    <property type="entry name" value="Succinate--CoA ligase [ADP-forming] subunit beta"/>
    <property type="match status" value="1"/>
</dbReference>
<dbReference type="SUPFAM" id="SSF52210">
    <property type="entry name" value="Succinyl-CoA synthetase domains"/>
    <property type="match status" value="1"/>
</dbReference>
<feature type="binding site" evidence="10">
    <location>
        <position position="274"/>
    </location>
    <ligand>
        <name>substrate</name>
        <note>ligand shared with subunit alpha</note>
    </ligand>
</feature>
<dbReference type="PROSITE" id="PS01217">
    <property type="entry name" value="SUCCINYL_COA_LIG_3"/>
    <property type="match status" value="1"/>
</dbReference>
<keyword evidence="6 10" id="KW-0067">ATP-binding</keyword>
<evidence type="ECO:0000256" key="3">
    <source>
        <dbReference type="ARBA" id="ARBA00022598"/>
    </source>
</evidence>
<dbReference type="InterPro" id="IPR005811">
    <property type="entry name" value="SUCC_ACL_C"/>
</dbReference>
<dbReference type="InterPro" id="IPR016102">
    <property type="entry name" value="Succinyl-CoA_synth-like"/>
</dbReference>
<dbReference type="Gene3D" id="3.30.1490.20">
    <property type="entry name" value="ATP-grasp fold, A domain"/>
    <property type="match status" value="1"/>
</dbReference>
<dbReference type="GO" id="GO:0005829">
    <property type="term" value="C:cytosol"/>
    <property type="evidence" value="ECO:0007669"/>
    <property type="project" value="TreeGrafter"/>
</dbReference>
<keyword evidence="13" id="KW-1185">Reference proteome</keyword>
<name>A0A1I7NSH0_9HYPH</name>
<dbReference type="HAMAP" id="MF_00558">
    <property type="entry name" value="Succ_CoA_beta"/>
    <property type="match status" value="1"/>
</dbReference>
<proteinExistence type="inferred from homology"/>
<evidence type="ECO:0000256" key="7">
    <source>
        <dbReference type="ARBA" id="ARBA00022842"/>
    </source>
</evidence>
<accession>A0A1I7NSH0</accession>
<evidence type="ECO:0000256" key="2">
    <source>
        <dbReference type="ARBA" id="ARBA00022532"/>
    </source>
</evidence>
<dbReference type="PIRSF" id="PIRSF001554">
    <property type="entry name" value="SucCS_beta"/>
    <property type="match status" value="1"/>
</dbReference>
<comment type="pathway">
    <text evidence="9">One-carbon metabolism; formaldehyde assimilation via serine pathway.</text>
</comment>
<dbReference type="NCBIfam" id="TIGR01016">
    <property type="entry name" value="sucCoAbeta"/>
    <property type="match status" value="1"/>
</dbReference>